<gene>
    <name evidence="1" type="ORF">K9S39_34720</name>
</gene>
<proteinExistence type="predicted"/>
<evidence type="ECO:0000313" key="2">
    <source>
        <dbReference type="Proteomes" id="UP000830115"/>
    </source>
</evidence>
<dbReference type="Proteomes" id="UP000830115">
    <property type="component" value="Chromosome"/>
</dbReference>
<protein>
    <submittedName>
        <fullName evidence="1">Uncharacterized protein</fullName>
    </submittedName>
</protein>
<evidence type="ECO:0000313" key="1">
    <source>
        <dbReference type="EMBL" id="UQA96346.1"/>
    </source>
</evidence>
<accession>A0ABY4MJ37</accession>
<name>A0ABY4MJ37_9ACTN</name>
<dbReference type="RefSeq" id="WP_248867246.1">
    <property type="nucleotide sequence ID" value="NZ_CP086322.1"/>
</dbReference>
<dbReference type="EMBL" id="CP086322">
    <property type="protein sequence ID" value="UQA96346.1"/>
    <property type="molecule type" value="Genomic_DNA"/>
</dbReference>
<organism evidence="1 2">
    <name type="scientific">Streptomyces halobius</name>
    <dbReference type="NCBI Taxonomy" id="2879846"/>
    <lineage>
        <taxon>Bacteria</taxon>
        <taxon>Bacillati</taxon>
        <taxon>Actinomycetota</taxon>
        <taxon>Actinomycetes</taxon>
        <taxon>Kitasatosporales</taxon>
        <taxon>Streptomycetaceae</taxon>
        <taxon>Streptomyces</taxon>
    </lineage>
</organism>
<keyword evidence="2" id="KW-1185">Reference proteome</keyword>
<sequence>MGTFMVKLTDGSEMILTAGRATRTDEGDVAFEDVDARGNWSRICLIKAHRLDSAHVRTIGEDGITRWARQSDSGRWWAY</sequence>
<reference evidence="1" key="1">
    <citation type="submission" date="2021-10" db="EMBL/GenBank/DDBJ databases">
        <title>Streptomyces nigrumlapis sp.nov.,an antimicrobial producing actinobacterium isolated from Black Gobi rocks.</title>
        <authorList>
            <person name="Wen Y."/>
            <person name="Zhang W."/>
            <person name="Liu X.G."/>
        </authorList>
    </citation>
    <scope>NUCLEOTIDE SEQUENCE</scope>
    <source>
        <strain evidence="1">ST13-2-2</strain>
    </source>
</reference>